<dbReference type="KEGG" id="naj:B1756_14360"/>
<gene>
    <name evidence="1" type="ORF">B1756_14360</name>
</gene>
<accession>A0A2Z2HU54</accession>
<proteinExistence type="predicted"/>
<reference evidence="2" key="1">
    <citation type="submission" date="2017-02" db="EMBL/GenBank/DDBJ databases">
        <title>Natronthermophilus aegyptiacus gen. nov.,sp. nov., an aerobic, extremely halophilic alkalithermophilic archaeon isolated from the athalassohaline Wadi An Natrun, Egypt.</title>
        <authorList>
            <person name="Zhao B."/>
        </authorList>
    </citation>
    <scope>NUCLEOTIDE SEQUENCE [LARGE SCALE GENOMIC DNA]</scope>
    <source>
        <strain evidence="2">JW/NM-HA 15</strain>
    </source>
</reference>
<dbReference type="EMBL" id="CP019893">
    <property type="protein sequence ID" value="ARS90786.1"/>
    <property type="molecule type" value="Genomic_DNA"/>
</dbReference>
<sequence length="320" mass="36598">MERLYRNITGESAEFSTFDEAEEAFLDVDWDDNILLEFVDQVKQIVEKGENRISETYFDIIEPDSISTAFLERELSDPAYDPDAEGEEKDGFEYQVADNGNIRGRYVYTDVTTNLTFNGEIQPTMSDGFIQFEIDPDKRLLIIKSTSVIDVQKARKYFNNKTSIDFAPAADYTTHTDGAVDRINNFLAEFHDGIPSDDQDVPGLLQVDTIKLEDTSVDSSDEEDEDEDDNGQQLENIQFEGHDIKNDDEVQSYLGDDSPWVIKKLEAEIYYEGDNFKVTIGTTSMMSYGKVSDSTDWQATSELSSMVREWFLEHLRVRDL</sequence>
<protein>
    <submittedName>
        <fullName evidence="1">Uncharacterized protein</fullName>
    </submittedName>
</protein>
<keyword evidence="2" id="KW-1185">Reference proteome</keyword>
<dbReference type="AlphaFoldDB" id="A0A2Z2HU54"/>
<name>A0A2Z2HU54_9EURY</name>
<organism evidence="1 2">
    <name type="scientific">Natrarchaeobaculum aegyptiacum</name>
    <dbReference type="NCBI Taxonomy" id="745377"/>
    <lineage>
        <taxon>Archaea</taxon>
        <taxon>Methanobacteriati</taxon>
        <taxon>Methanobacteriota</taxon>
        <taxon>Stenosarchaea group</taxon>
        <taxon>Halobacteria</taxon>
        <taxon>Halobacteriales</taxon>
        <taxon>Natrialbaceae</taxon>
        <taxon>Natrarchaeobaculum</taxon>
    </lineage>
</organism>
<dbReference type="Proteomes" id="UP000250088">
    <property type="component" value="Chromosome"/>
</dbReference>
<evidence type="ECO:0000313" key="2">
    <source>
        <dbReference type="Proteomes" id="UP000250088"/>
    </source>
</evidence>
<evidence type="ECO:0000313" key="1">
    <source>
        <dbReference type="EMBL" id="ARS90786.1"/>
    </source>
</evidence>